<evidence type="ECO:0000256" key="9">
    <source>
        <dbReference type="ARBA" id="ARBA00022840"/>
    </source>
</evidence>
<evidence type="ECO:0000256" key="12">
    <source>
        <dbReference type="SAM" id="MobiDB-lite"/>
    </source>
</evidence>
<dbReference type="Pfam" id="PF00069">
    <property type="entry name" value="Pkinase"/>
    <property type="match status" value="1"/>
</dbReference>
<keyword evidence="7" id="KW-0547">Nucleotide-binding</keyword>
<dbReference type="GO" id="GO:0005829">
    <property type="term" value="C:cytosol"/>
    <property type="evidence" value="ECO:0007669"/>
    <property type="project" value="TreeGrafter"/>
</dbReference>
<keyword evidence="5" id="KW-0597">Phosphoprotein</keyword>
<feature type="domain" description="Protein kinase" evidence="13">
    <location>
        <begin position="439"/>
        <end position="697"/>
    </location>
</feature>
<comment type="catalytic activity">
    <reaction evidence="11">
        <text>L-seryl-[protein] + ATP = O-phospho-L-seryl-[protein] + ADP + H(+)</text>
        <dbReference type="Rhea" id="RHEA:17989"/>
        <dbReference type="Rhea" id="RHEA-COMP:9863"/>
        <dbReference type="Rhea" id="RHEA-COMP:11604"/>
        <dbReference type="ChEBI" id="CHEBI:15378"/>
        <dbReference type="ChEBI" id="CHEBI:29999"/>
        <dbReference type="ChEBI" id="CHEBI:30616"/>
        <dbReference type="ChEBI" id="CHEBI:83421"/>
        <dbReference type="ChEBI" id="CHEBI:456216"/>
        <dbReference type="EC" id="2.7.11.1"/>
    </reaction>
</comment>
<dbReference type="FunFam" id="3.30.200.20:FF:000314">
    <property type="entry name" value="Serine/threonine protein kinase"/>
    <property type="match status" value="1"/>
</dbReference>
<dbReference type="EC" id="2.7.11.1" evidence="2"/>
<dbReference type="PANTHER" id="PTHR24346:SF51">
    <property type="entry name" value="PAS DOMAIN-CONTAINING SERINE_THREONINE-PROTEIN KINASE"/>
    <property type="match status" value="1"/>
</dbReference>
<dbReference type="InterPro" id="IPR011009">
    <property type="entry name" value="Kinase-like_dom_sf"/>
</dbReference>
<protein>
    <recommendedName>
        <fullName evidence="2">non-specific serine/threonine protein kinase</fullName>
        <ecNumber evidence="2">2.7.11.1</ecNumber>
    </recommendedName>
</protein>
<feature type="region of interest" description="Disordered" evidence="12">
    <location>
        <begin position="1"/>
        <end position="45"/>
    </location>
</feature>
<proteinExistence type="predicted"/>
<dbReference type="Gene3D" id="1.10.510.10">
    <property type="entry name" value="Transferase(Phosphotransferase) domain 1"/>
    <property type="match status" value="1"/>
</dbReference>
<dbReference type="OrthoDB" id="10252171at2759"/>
<dbReference type="SUPFAM" id="SSF56112">
    <property type="entry name" value="Protein kinase-like (PK-like)"/>
    <property type="match status" value="1"/>
</dbReference>
<dbReference type="GO" id="GO:0035556">
    <property type="term" value="P:intracellular signal transduction"/>
    <property type="evidence" value="ECO:0007669"/>
    <property type="project" value="TreeGrafter"/>
</dbReference>
<feature type="compositionally biased region" description="Low complexity" evidence="12">
    <location>
        <begin position="1"/>
        <end position="40"/>
    </location>
</feature>
<keyword evidence="15" id="KW-1185">Reference proteome</keyword>
<dbReference type="PROSITE" id="PS50011">
    <property type="entry name" value="PROTEIN_KINASE_DOM"/>
    <property type="match status" value="1"/>
</dbReference>
<dbReference type="OMA" id="HIMTEED"/>
<dbReference type="Gene3D" id="3.30.200.20">
    <property type="entry name" value="Phosphorylase Kinase, domain 1"/>
    <property type="match status" value="1"/>
</dbReference>
<evidence type="ECO:0000256" key="8">
    <source>
        <dbReference type="ARBA" id="ARBA00022777"/>
    </source>
</evidence>
<dbReference type="STRING" id="1198029.A0A1U7LJR3"/>
<evidence type="ECO:0000256" key="4">
    <source>
        <dbReference type="ARBA" id="ARBA00022527"/>
    </source>
</evidence>
<keyword evidence="3" id="KW-0963">Cytoplasm</keyword>
<evidence type="ECO:0000256" key="1">
    <source>
        <dbReference type="ARBA" id="ARBA00004496"/>
    </source>
</evidence>
<evidence type="ECO:0000256" key="2">
    <source>
        <dbReference type="ARBA" id="ARBA00012513"/>
    </source>
</evidence>
<keyword evidence="4" id="KW-0723">Serine/threonine-protein kinase</keyword>
<comment type="subcellular location">
    <subcellularLocation>
        <location evidence="1">Cytoplasm</location>
    </subcellularLocation>
</comment>
<evidence type="ECO:0000256" key="6">
    <source>
        <dbReference type="ARBA" id="ARBA00022679"/>
    </source>
</evidence>
<gene>
    <name evidence="14" type="ORF">NEOLI_004990</name>
</gene>
<evidence type="ECO:0000256" key="3">
    <source>
        <dbReference type="ARBA" id="ARBA00022490"/>
    </source>
</evidence>
<accession>A0A1U7LJR3</accession>
<dbReference type="PROSITE" id="PS00108">
    <property type="entry name" value="PROTEIN_KINASE_ST"/>
    <property type="match status" value="1"/>
</dbReference>
<evidence type="ECO:0000259" key="13">
    <source>
        <dbReference type="PROSITE" id="PS50011"/>
    </source>
</evidence>
<evidence type="ECO:0000256" key="7">
    <source>
        <dbReference type="ARBA" id="ARBA00022741"/>
    </source>
</evidence>
<dbReference type="InterPro" id="IPR000719">
    <property type="entry name" value="Prot_kinase_dom"/>
</dbReference>
<reference evidence="14 15" key="1">
    <citation type="submission" date="2016-04" db="EMBL/GenBank/DDBJ databases">
        <title>Evolutionary innovation and constraint leading to complex multicellularity in the Ascomycota.</title>
        <authorList>
            <person name="Cisse O."/>
            <person name="Nguyen A."/>
            <person name="Hewitt D.A."/>
            <person name="Jedd G."/>
            <person name="Stajich J.E."/>
        </authorList>
    </citation>
    <scope>NUCLEOTIDE SEQUENCE [LARGE SCALE GENOMIC DNA]</scope>
    <source>
        <strain evidence="14 15">DAH-3</strain>
    </source>
</reference>
<feature type="non-terminal residue" evidence="14">
    <location>
        <position position="1"/>
    </location>
</feature>
<dbReference type="Proteomes" id="UP000186594">
    <property type="component" value="Unassembled WGS sequence"/>
</dbReference>
<keyword evidence="6" id="KW-0808">Transferase</keyword>
<dbReference type="SMART" id="SM00220">
    <property type="entry name" value="S_TKc"/>
    <property type="match status" value="1"/>
</dbReference>
<dbReference type="InterPro" id="IPR008271">
    <property type="entry name" value="Ser/Thr_kinase_AS"/>
</dbReference>
<comment type="catalytic activity">
    <reaction evidence="10">
        <text>L-threonyl-[protein] + ATP = O-phospho-L-threonyl-[protein] + ADP + H(+)</text>
        <dbReference type="Rhea" id="RHEA:46608"/>
        <dbReference type="Rhea" id="RHEA-COMP:11060"/>
        <dbReference type="Rhea" id="RHEA-COMP:11605"/>
        <dbReference type="ChEBI" id="CHEBI:15378"/>
        <dbReference type="ChEBI" id="CHEBI:30013"/>
        <dbReference type="ChEBI" id="CHEBI:30616"/>
        <dbReference type="ChEBI" id="CHEBI:61977"/>
        <dbReference type="ChEBI" id="CHEBI:456216"/>
        <dbReference type="EC" id="2.7.11.1"/>
    </reaction>
</comment>
<dbReference type="AlphaFoldDB" id="A0A1U7LJR3"/>
<dbReference type="GO" id="GO:0004674">
    <property type="term" value="F:protein serine/threonine kinase activity"/>
    <property type="evidence" value="ECO:0007669"/>
    <property type="project" value="UniProtKB-KW"/>
</dbReference>
<evidence type="ECO:0000313" key="15">
    <source>
        <dbReference type="Proteomes" id="UP000186594"/>
    </source>
</evidence>
<dbReference type="FunFam" id="1.10.510.10:FF:000320">
    <property type="entry name" value="Serine/threonine protein kinase"/>
    <property type="match status" value="1"/>
</dbReference>
<dbReference type="EMBL" id="LXFE01002642">
    <property type="protein sequence ID" value="OLL22887.1"/>
    <property type="molecule type" value="Genomic_DNA"/>
</dbReference>
<dbReference type="PANTHER" id="PTHR24346">
    <property type="entry name" value="MAP/MICROTUBULE AFFINITY-REGULATING KINASE"/>
    <property type="match status" value="1"/>
</dbReference>
<dbReference type="GO" id="GO:0045719">
    <property type="term" value="P:negative regulation of glycogen biosynthetic process"/>
    <property type="evidence" value="ECO:0007669"/>
    <property type="project" value="TreeGrafter"/>
</dbReference>
<evidence type="ECO:0000256" key="10">
    <source>
        <dbReference type="ARBA" id="ARBA00047899"/>
    </source>
</evidence>
<keyword evidence="9" id="KW-0067">ATP-binding</keyword>
<sequence length="699" mass="78351">TATTTTATTASTTTTTTPSTRTTASTTTAASQSPSRTTTQGTNDTARSIHQSVLPPCHLAARCIAHQAVFSTRPFYPYTILSFNDVASLLFALTHSHVRILPILDLFVHDSRATILAKIKQVPSEVILCGDVFSIVSRAGARSHASLWLRRRDEWLIWVMEQVDLKVLHAQLDPALPHRLLSATGDVAAITTYPHINNISISDVIPSWTGVDGYYTLATPAGRIPVNTHSCPRSLTITHLPYLSGIILIDSADLSILSLNPVFAKFLLGFHPPPHSTKITAVIPKFTQLLEYIMTLDSSFEKGKVISELTFTRAAKAISSSNKIYARHYDSGEIPIDIQMRLVEKPVPSKPCFEIGPVDELDAKEELNGKHRVNGKHEAIELNKHEPDELNTKHKPEEYYYALWVTFSRDLSPAPVPPPIDQLLESQPSQNPKRNIEDFEILENMGEGAYGRVKKVRNKHTGKVAVMKYVTKSRILVDTWHRDRTLGTIPLEIHILDYMSRYPHPHIMQLLDFFEDSSYYYLETLPIGPGLDLFDYIEHNSCISQSESRKLFRQIAKAVGHLHDHGIVHRDIKDENVVLDFENNAVLIDFGSAAWSPCGVGVAGFDTFHGTLDYAAPEVLKGMKYSGKEQDVWALGILAYTVVYRENPFYNIDEIMDANLRIPFDLEFDGIGLISWMLERDVAKRPTMKQVLSHPWCLN</sequence>
<evidence type="ECO:0000256" key="11">
    <source>
        <dbReference type="ARBA" id="ARBA00048679"/>
    </source>
</evidence>
<comment type="caution">
    <text evidence="14">The sequence shown here is derived from an EMBL/GenBank/DDBJ whole genome shotgun (WGS) entry which is preliminary data.</text>
</comment>
<organism evidence="14 15">
    <name type="scientific">Neolecta irregularis (strain DAH-3)</name>
    <dbReference type="NCBI Taxonomy" id="1198029"/>
    <lineage>
        <taxon>Eukaryota</taxon>
        <taxon>Fungi</taxon>
        <taxon>Dikarya</taxon>
        <taxon>Ascomycota</taxon>
        <taxon>Taphrinomycotina</taxon>
        <taxon>Neolectales</taxon>
        <taxon>Neolectaceae</taxon>
        <taxon>Neolecta</taxon>
    </lineage>
</organism>
<dbReference type="GO" id="GO:0005634">
    <property type="term" value="C:nucleus"/>
    <property type="evidence" value="ECO:0007669"/>
    <property type="project" value="TreeGrafter"/>
</dbReference>
<evidence type="ECO:0000313" key="14">
    <source>
        <dbReference type="EMBL" id="OLL22887.1"/>
    </source>
</evidence>
<evidence type="ECO:0000256" key="5">
    <source>
        <dbReference type="ARBA" id="ARBA00022553"/>
    </source>
</evidence>
<dbReference type="GO" id="GO:0005524">
    <property type="term" value="F:ATP binding"/>
    <property type="evidence" value="ECO:0007669"/>
    <property type="project" value="UniProtKB-KW"/>
</dbReference>
<name>A0A1U7LJR3_NEOID</name>
<keyword evidence="8 14" id="KW-0418">Kinase</keyword>